<organism evidence="1">
    <name type="scientific">Schistocephalus solidus</name>
    <name type="common">Tapeworm</name>
    <dbReference type="NCBI Taxonomy" id="70667"/>
    <lineage>
        <taxon>Eukaryota</taxon>
        <taxon>Metazoa</taxon>
        <taxon>Spiralia</taxon>
        <taxon>Lophotrochozoa</taxon>
        <taxon>Platyhelminthes</taxon>
        <taxon>Cestoda</taxon>
        <taxon>Eucestoda</taxon>
        <taxon>Diphyllobothriidea</taxon>
        <taxon>Diphyllobothriidae</taxon>
        <taxon>Schistocephalus</taxon>
    </lineage>
</organism>
<proteinExistence type="predicted"/>
<evidence type="ECO:0000313" key="1">
    <source>
        <dbReference type="EMBL" id="JAP50005.1"/>
    </source>
</evidence>
<protein>
    <submittedName>
        <fullName evidence="1">Uncharacterized protein</fullName>
    </submittedName>
</protein>
<dbReference type="AlphaFoldDB" id="A0A0X3PDL2"/>
<accession>A0A0X3PDL2</accession>
<reference evidence="1" key="1">
    <citation type="submission" date="2016-01" db="EMBL/GenBank/DDBJ databases">
        <title>Reference transcriptome for the parasite Schistocephalus solidus: insights into the molecular evolution of parasitism.</title>
        <authorList>
            <person name="Hebert F.O."/>
            <person name="Grambauer S."/>
            <person name="Barber I."/>
            <person name="Landry C.R."/>
            <person name="Aubin-Horth N."/>
        </authorList>
    </citation>
    <scope>NUCLEOTIDE SEQUENCE</scope>
</reference>
<name>A0A0X3PDL2_SCHSO</name>
<dbReference type="EMBL" id="GEEE01013220">
    <property type="protein sequence ID" value="JAP50005.1"/>
    <property type="molecule type" value="Transcribed_RNA"/>
</dbReference>
<sequence>MWSSRSPTLLRPRARTFFRPSQTSVLANHLRGCDEDSLAAAYTADALGFALRADAIGVYASNAGLQWIYFTLLFCGQLPLEQSNSLRRILHSQISARDFAI</sequence>
<gene>
    <name evidence="1" type="ORF">TR104704</name>
</gene>